<reference evidence="2" key="1">
    <citation type="journal article" date="2009" name="Rice">
        <title>De Novo Next Generation Sequencing of Plant Genomes.</title>
        <authorList>
            <person name="Rounsley S."/>
            <person name="Marri P.R."/>
            <person name="Yu Y."/>
            <person name="He R."/>
            <person name="Sisneros N."/>
            <person name="Goicoechea J.L."/>
            <person name="Lee S.J."/>
            <person name="Angelova A."/>
            <person name="Kudrna D."/>
            <person name="Luo M."/>
            <person name="Affourtit J."/>
            <person name="Desany B."/>
            <person name="Knight J."/>
            <person name="Niazi F."/>
            <person name="Egholm M."/>
            <person name="Wing R.A."/>
        </authorList>
    </citation>
    <scope>NUCLEOTIDE SEQUENCE [LARGE SCALE GENOMIC DNA]</scope>
    <source>
        <strain evidence="2">cv. IRGC 105608</strain>
    </source>
</reference>
<reference evidence="2" key="2">
    <citation type="submission" date="2015-03" db="UniProtKB">
        <authorList>
            <consortium name="EnsemblPlants"/>
        </authorList>
    </citation>
    <scope>IDENTIFICATION</scope>
</reference>
<evidence type="ECO:0000313" key="2">
    <source>
        <dbReference type="EnsemblPlants" id="OBART06G25000.1"/>
    </source>
</evidence>
<feature type="compositionally biased region" description="Basic and acidic residues" evidence="1">
    <location>
        <begin position="15"/>
        <end position="25"/>
    </location>
</feature>
<keyword evidence="3" id="KW-1185">Reference proteome</keyword>
<evidence type="ECO:0000256" key="1">
    <source>
        <dbReference type="SAM" id="MobiDB-lite"/>
    </source>
</evidence>
<dbReference type="Proteomes" id="UP000026960">
    <property type="component" value="Chromosome 6"/>
</dbReference>
<feature type="compositionally biased region" description="Polar residues" evidence="1">
    <location>
        <begin position="26"/>
        <end position="38"/>
    </location>
</feature>
<dbReference type="AlphaFoldDB" id="A0A0D3GK06"/>
<feature type="region of interest" description="Disordered" evidence="1">
    <location>
        <begin position="58"/>
        <end position="92"/>
    </location>
</feature>
<proteinExistence type="predicted"/>
<accession>A0A0D3GK06</accession>
<dbReference type="HOGENOM" id="CLU_2076685_0_0_1"/>
<dbReference type="Gramene" id="OBART06G25000.1">
    <property type="protein sequence ID" value="OBART06G25000.1"/>
    <property type="gene ID" value="OBART06G25000"/>
</dbReference>
<evidence type="ECO:0000313" key="3">
    <source>
        <dbReference type="Proteomes" id="UP000026960"/>
    </source>
</evidence>
<sequence>MYTIEYYVRIIAHDRPIQGHPDDHGTSPNPNRGSPLQVSGTKLQLYNAQQIGGFEKSLMFPEPEPDASPSWLAARRPTPEGAPVPSGPNAGRYRLQIQSSTKGVPEYGVGRLLAASAL</sequence>
<name>A0A0D3GK06_9ORYZ</name>
<feature type="region of interest" description="Disordered" evidence="1">
    <location>
        <begin position="15"/>
        <end position="38"/>
    </location>
</feature>
<organism evidence="2">
    <name type="scientific">Oryza barthii</name>
    <dbReference type="NCBI Taxonomy" id="65489"/>
    <lineage>
        <taxon>Eukaryota</taxon>
        <taxon>Viridiplantae</taxon>
        <taxon>Streptophyta</taxon>
        <taxon>Embryophyta</taxon>
        <taxon>Tracheophyta</taxon>
        <taxon>Spermatophyta</taxon>
        <taxon>Magnoliopsida</taxon>
        <taxon>Liliopsida</taxon>
        <taxon>Poales</taxon>
        <taxon>Poaceae</taxon>
        <taxon>BOP clade</taxon>
        <taxon>Oryzoideae</taxon>
        <taxon>Oryzeae</taxon>
        <taxon>Oryzinae</taxon>
        <taxon>Oryza</taxon>
    </lineage>
</organism>
<dbReference type="EnsemblPlants" id="OBART06G25000.1">
    <property type="protein sequence ID" value="OBART06G25000.1"/>
    <property type="gene ID" value="OBART06G25000"/>
</dbReference>
<dbReference type="PaxDb" id="65489-OBART06G25000.1"/>
<protein>
    <submittedName>
        <fullName evidence="2">Uncharacterized protein</fullName>
    </submittedName>
</protein>